<dbReference type="RefSeq" id="WP_305963121.1">
    <property type="nucleotide sequence ID" value="NZ_JAVAMQ010000007.1"/>
</dbReference>
<dbReference type="SUPFAM" id="SSF100950">
    <property type="entry name" value="NagB/RpiA/CoA transferase-like"/>
    <property type="match status" value="1"/>
</dbReference>
<evidence type="ECO:0000313" key="2">
    <source>
        <dbReference type="EMBL" id="MDP5307269.1"/>
    </source>
</evidence>
<evidence type="ECO:0000313" key="3">
    <source>
        <dbReference type="Proteomes" id="UP001224997"/>
    </source>
</evidence>
<reference evidence="2 3" key="1">
    <citation type="submission" date="2023-08" db="EMBL/GenBank/DDBJ databases">
        <authorList>
            <person name="Park J.-S."/>
        </authorList>
    </citation>
    <scope>NUCLEOTIDE SEQUENCE [LARGE SCALE GENOMIC DNA]</scope>
    <source>
        <strain evidence="2 3">2205BS29-5</strain>
    </source>
</reference>
<keyword evidence="3" id="KW-1185">Reference proteome</keyword>
<dbReference type="InterPro" id="IPR003741">
    <property type="entry name" value="LUD_dom"/>
</dbReference>
<sequence>MTARDRILNAVRAGLPTPRATPDAIAAEARALLDAPEARRPALAAPGLADSFCAKAAALGTTVARLPDLAALPEAVRGYLADHGLSATLALQPAPSLAVLDWSGIERHSAIAPDEPVALGLARWGIAESGSLVIHSGPDTPILLSFLPLHHIVVLHEDRLLPHLEDYAARTAGEAPPRNAILITGPSGTTDIEGSYVRGAHGPGFLHVILIAPEARPAD</sequence>
<dbReference type="PANTHER" id="PTHR43682">
    <property type="entry name" value="LACTATE UTILIZATION PROTEIN C"/>
    <property type="match status" value="1"/>
</dbReference>
<dbReference type="PANTHER" id="PTHR43682:SF1">
    <property type="entry name" value="LACTATE UTILIZATION PROTEIN C"/>
    <property type="match status" value="1"/>
</dbReference>
<accession>A0ABT9JBR1</accession>
<dbReference type="Proteomes" id="UP001224997">
    <property type="component" value="Unassembled WGS sequence"/>
</dbReference>
<feature type="domain" description="LUD" evidence="1">
    <location>
        <begin position="117"/>
        <end position="211"/>
    </location>
</feature>
<dbReference type="InterPro" id="IPR024185">
    <property type="entry name" value="FTHF_cligase-like_sf"/>
</dbReference>
<organism evidence="2 3">
    <name type="scientific">Paracoccus spongiarum</name>
    <dbReference type="NCBI Taxonomy" id="3064387"/>
    <lineage>
        <taxon>Bacteria</taxon>
        <taxon>Pseudomonadati</taxon>
        <taxon>Pseudomonadota</taxon>
        <taxon>Alphaproteobacteria</taxon>
        <taxon>Rhodobacterales</taxon>
        <taxon>Paracoccaceae</taxon>
        <taxon>Paracoccus</taxon>
    </lineage>
</organism>
<proteinExistence type="predicted"/>
<gene>
    <name evidence="2" type="ORF">Q5Y72_09190</name>
</gene>
<protein>
    <submittedName>
        <fullName evidence="2">Lactate utilization protein</fullName>
    </submittedName>
</protein>
<name>A0ABT9JBR1_9RHOB</name>
<dbReference type="EMBL" id="JAVAMQ010000007">
    <property type="protein sequence ID" value="MDP5307269.1"/>
    <property type="molecule type" value="Genomic_DNA"/>
</dbReference>
<dbReference type="Pfam" id="PF02589">
    <property type="entry name" value="LUD_dom"/>
    <property type="match status" value="1"/>
</dbReference>
<evidence type="ECO:0000259" key="1">
    <source>
        <dbReference type="Pfam" id="PF02589"/>
    </source>
</evidence>
<dbReference type="InterPro" id="IPR037171">
    <property type="entry name" value="NagB/RpiA_transferase-like"/>
</dbReference>
<dbReference type="Gene3D" id="3.40.50.10420">
    <property type="entry name" value="NagB/RpiA/CoA transferase-like"/>
    <property type="match status" value="1"/>
</dbReference>
<comment type="caution">
    <text evidence="2">The sequence shown here is derived from an EMBL/GenBank/DDBJ whole genome shotgun (WGS) entry which is preliminary data.</text>
</comment>